<dbReference type="AlphaFoldDB" id="A0A8I0DR58"/>
<comment type="caution">
    <text evidence="1">The sequence shown here is derived from an EMBL/GenBank/DDBJ whole genome shotgun (WGS) entry which is preliminary data.</text>
</comment>
<dbReference type="Pfam" id="PF08863">
    <property type="entry name" value="YolD"/>
    <property type="match status" value="1"/>
</dbReference>
<evidence type="ECO:0000313" key="2">
    <source>
        <dbReference type="Proteomes" id="UP000652847"/>
    </source>
</evidence>
<proteinExistence type="predicted"/>
<dbReference type="RefSeq" id="WP_186901300.1">
    <property type="nucleotide sequence ID" value="NZ_JACOOT010000019.1"/>
</dbReference>
<keyword evidence="2" id="KW-1185">Reference proteome</keyword>
<protein>
    <submittedName>
        <fullName evidence="1">YolD-like family protein</fullName>
    </submittedName>
</protein>
<dbReference type="EMBL" id="JACOOT010000019">
    <property type="protein sequence ID" value="MBC5651171.1"/>
    <property type="molecule type" value="Genomic_DNA"/>
</dbReference>
<organism evidence="1 2">
    <name type="scientific">Blautia segnis</name>
    <dbReference type="NCBI Taxonomy" id="2763030"/>
    <lineage>
        <taxon>Bacteria</taxon>
        <taxon>Bacillati</taxon>
        <taxon>Bacillota</taxon>
        <taxon>Clostridia</taxon>
        <taxon>Lachnospirales</taxon>
        <taxon>Lachnospiraceae</taxon>
        <taxon>Blautia</taxon>
    </lineage>
</organism>
<dbReference type="InterPro" id="IPR014962">
    <property type="entry name" value="YolD"/>
</dbReference>
<accession>A0A8I0DR58</accession>
<name>A0A8I0DR58_9FIRM</name>
<sequence>MSSLHRTNKYDDMIDLPHHVSKTHPPMDIMDRAAQFSPFAALTGYEAAAEETRRLTQPKIELDESEKELLDIRLHDLETQFSQRPEITITYFIPDTKKEGGAYHTFTGNITKIDHTRRSLTLANGEIIPLENIYDIQF</sequence>
<reference evidence="1 2" key="1">
    <citation type="submission" date="2020-08" db="EMBL/GenBank/DDBJ databases">
        <title>Genome public.</title>
        <authorList>
            <person name="Liu C."/>
            <person name="Sun Q."/>
        </authorList>
    </citation>
    <scope>NUCLEOTIDE SEQUENCE [LARGE SCALE GENOMIC DNA]</scope>
    <source>
        <strain evidence="1 2">BX17</strain>
    </source>
</reference>
<dbReference type="Proteomes" id="UP000652847">
    <property type="component" value="Unassembled WGS sequence"/>
</dbReference>
<gene>
    <name evidence="1" type="ORF">H8S54_08635</name>
</gene>
<evidence type="ECO:0000313" key="1">
    <source>
        <dbReference type="EMBL" id="MBC5651171.1"/>
    </source>
</evidence>